<sequence>MTDAPLPRSVARLMAQVMPFEIAARELRAPASVIRQASGANGRIAFSDAVAAAVTFYRAKISDDAFERALRPTRPGPRPGQYGPPPERLRLRRDAACAAQHLATEIEAQTHRLSAVARAQAPEGPADARRVARLGQDLEGLAAALAKRNSRALRGLGPKEIKG</sequence>
<protein>
    <submittedName>
        <fullName evidence="2">Uncharacterized protein</fullName>
    </submittedName>
</protein>
<organism evidence="2 3">
    <name type="scientific">Rhodobacter capsulatus</name>
    <name type="common">Rhodopseudomonas capsulata</name>
    <dbReference type="NCBI Taxonomy" id="1061"/>
    <lineage>
        <taxon>Bacteria</taxon>
        <taxon>Pseudomonadati</taxon>
        <taxon>Pseudomonadota</taxon>
        <taxon>Alphaproteobacteria</taxon>
        <taxon>Rhodobacterales</taxon>
        <taxon>Rhodobacter group</taxon>
        <taxon>Rhodobacter</taxon>
    </lineage>
</organism>
<evidence type="ECO:0000256" key="1">
    <source>
        <dbReference type="SAM" id="MobiDB-lite"/>
    </source>
</evidence>
<gene>
    <name evidence="2" type="ORF">SAMN04244550_01356</name>
</gene>
<feature type="region of interest" description="Disordered" evidence="1">
    <location>
        <begin position="69"/>
        <end position="88"/>
    </location>
</feature>
<evidence type="ECO:0000313" key="2">
    <source>
        <dbReference type="EMBL" id="SDE93737.1"/>
    </source>
</evidence>
<reference evidence="2 3" key="1">
    <citation type="submission" date="2016-10" db="EMBL/GenBank/DDBJ databases">
        <authorList>
            <person name="de Groot N.N."/>
        </authorList>
    </citation>
    <scope>NUCLEOTIDE SEQUENCE [LARGE SCALE GENOMIC DNA]</scope>
    <source>
        <strain evidence="3">DSM 938 / 37b4</strain>
    </source>
</reference>
<dbReference type="EMBL" id="FNAY01000005">
    <property type="protein sequence ID" value="SDE93737.1"/>
    <property type="molecule type" value="Genomic_DNA"/>
</dbReference>
<name>A0A1G7H013_RHOCA</name>
<dbReference type="AlphaFoldDB" id="A0A1G7H013"/>
<proteinExistence type="predicted"/>
<evidence type="ECO:0000313" key="3">
    <source>
        <dbReference type="Proteomes" id="UP000183812"/>
    </source>
</evidence>
<feature type="compositionally biased region" description="Pro residues" evidence="1">
    <location>
        <begin position="74"/>
        <end position="86"/>
    </location>
</feature>
<dbReference type="RefSeq" id="WP_074553263.1">
    <property type="nucleotide sequence ID" value="NZ_CP061202.1"/>
</dbReference>
<accession>A0A1G7H013</accession>
<dbReference type="Proteomes" id="UP000183812">
    <property type="component" value="Unassembled WGS sequence"/>
</dbReference>
<dbReference type="OrthoDB" id="9993444at2"/>